<dbReference type="EMBL" id="JANPWB010000014">
    <property type="protein sequence ID" value="KAJ1100131.1"/>
    <property type="molecule type" value="Genomic_DNA"/>
</dbReference>
<evidence type="ECO:0000313" key="3">
    <source>
        <dbReference type="Proteomes" id="UP001066276"/>
    </source>
</evidence>
<organism evidence="2 3">
    <name type="scientific">Pleurodeles waltl</name>
    <name type="common">Iberian ribbed newt</name>
    <dbReference type="NCBI Taxonomy" id="8319"/>
    <lineage>
        <taxon>Eukaryota</taxon>
        <taxon>Metazoa</taxon>
        <taxon>Chordata</taxon>
        <taxon>Craniata</taxon>
        <taxon>Vertebrata</taxon>
        <taxon>Euteleostomi</taxon>
        <taxon>Amphibia</taxon>
        <taxon>Batrachia</taxon>
        <taxon>Caudata</taxon>
        <taxon>Salamandroidea</taxon>
        <taxon>Salamandridae</taxon>
        <taxon>Pleurodelinae</taxon>
        <taxon>Pleurodeles</taxon>
    </lineage>
</organism>
<name>A0AAV7M8N9_PLEWA</name>
<protein>
    <submittedName>
        <fullName evidence="2">Uncharacterized protein</fullName>
    </submittedName>
</protein>
<keyword evidence="3" id="KW-1185">Reference proteome</keyword>
<evidence type="ECO:0000256" key="1">
    <source>
        <dbReference type="SAM" id="MobiDB-lite"/>
    </source>
</evidence>
<feature type="region of interest" description="Disordered" evidence="1">
    <location>
        <begin position="29"/>
        <end position="48"/>
    </location>
</feature>
<reference evidence="2" key="1">
    <citation type="journal article" date="2022" name="bioRxiv">
        <title>Sequencing and chromosome-scale assembly of the giantPleurodeles waltlgenome.</title>
        <authorList>
            <person name="Brown T."/>
            <person name="Elewa A."/>
            <person name="Iarovenko S."/>
            <person name="Subramanian E."/>
            <person name="Araus A.J."/>
            <person name="Petzold A."/>
            <person name="Susuki M."/>
            <person name="Suzuki K.-i.T."/>
            <person name="Hayashi T."/>
            <person name="Toyoda A."/>
            <person name="Oliveira C."/>
            <person name="Osipova E."/>
            <person name="Leigh N.D."/>
            <person name="Simon A."/>
            <person name="Yun M.H."/>
        </authorList>
    </citation>
    <scope>NUCLEOTIDE SEQUENCE</scope>
    <source>
        <strain evidence="2">20211129_DDA</strain>
        <tissue evidence="2">Liver</tissue>
    </source>
</reference>
<feature type="compositionally biased region" description="Low complexity" evidence="1">
    <location>
        <begin position="178"/>
        <end position="191"/>
    </location>
</feature>
<gene>
    <name evidence="2" type="ORF">NDU88_005218</name>
</gene>
<evidence type="ECO:0000313" key="2">
    <source>
        <dbReference type="EMBL" id="KAJ1100131.1"/>
    </source>
</evidence>
<feature type="region of interest" description="Disordered" evidence="1">
    <location>
        <begin position="120"/>
        <end position="143"/>
    </location>
</feature>
<sequence length="282" mass="28806">MAPASAAAFGAAVPLRCCRASRVRSLLPGRPAPIPSLQAQSARSRQLRRLEPPPACGQLCLAAQDLGAAQAVAGPLRLLLGELPECRVPGPRAPTSGTAFGVAVSLFRCRAPGGPLLARLGPRVPQARSDSRPPGGARAVTRAPLARAASLLRTALSRGSGSGCGPCGRKAASIPSYGAPRSSSAASQGSGHQLLVQPSGRSAASPLQGAGGPLPARSGLRASQAPIRVSGERHAPRSPLIESGYPDAARSSRSSRPPCLVAWPRPLPHCSPFLKQSCCFDF</sequence>
<proteinExistence type="predicted"/>
<dbReference type="AlphaFoldDB" id="A0AAV7M8N9"/>
<dbReference type="Proteomes" id="UP001066276">
    <property type="component" value="Chromosome 10"/>
</dbReference>
<feature type="region of interest" description="Disordered" evidence="1">
    <location>
        <begin position="157"/>
        <end position="253"/>
    </location>
</feature>
<comment type="caution">
    <text evidence="2">The sequence shown here is derived from an EMBL/GenBank/DDBJ whole genome shotgun (WGS) entry which is preliminary data.</text>
</comment>
<accession>A0AAV7M8N9</accession>